<dbReference type="InterPro" id="IPR027417">
    <property type="entry name" value="P-loop_NTPase"/>
</dbReference>
<dbReference type="InterPro" id="IPR014015">
    <property type="entry name" value="Helicase_SF3_DNA-vir"/>
</dbReference>
<dbReference type="InterPro" id="IPR051620">
    <property type="entry name" value="ORF904-like_C"/>
</dbReference>
<reference evidence="5 6" key="1">
    <citation type="submission" date="2019-10" db="EMBL/GenBank/DDBJ databases">
        <title>The completed genome of Lactobacillus harbinensis M1.</title>
        <authorList>
            <person name="Zheng Y."/>
        </authorList>
    </citation>
    <scope>NUCLEOTIDE SEQUENCE [LARGE SCALE GENOMIC DNA]</scope>
    <source>
        <strain evidence="5 6">M1</strain>
    </source>
</reference>
<evidence type="ECO:0000313" key="5">
    <source>
        <dbReference type="EMBL" id="QFR25188.1"/>
    </source>
</evidence>
<dbReference type="PANTHER" id="PTHR35372:SF2">
    <property type="entry name" value="SF3 HELICASE DOMAIN-CONTAINING PROTEIN"/>
    <property type="match status" value="1"/>
</dbReference>
<dbReference type="NCBIfam" id="TIGR01613">
    <property type="entry name" value="primase_Cterm"/>
    <property type="match status" value="1"/>
</dbReference>
<accession>A0A5P8M9K0</accession>
<dbReference type="Proteomes" id="UP000326779">
    <property type="component" value="Chromosome"/>
</dbReference>
<dbReference type="PANTHER" id="PTHR35372">
    <property type="entry name" value="ATP BINDING PROTEIN-RELATED"/>
    <property type="match status" value="1"/>
</dbReference>
<dbReference type="InterPro" id="IPR006500">
    <property type="entry name" value="Helicase_put_C_phage/plasmid"/>
</dbReference>
<keyword evidence="2" id="KW-0378">Hydrolase</keyword>
<dbReference type="Pfam" id="PF08706">
    <property type="entry name" value="D5_N"/>
    <property type="match status" value="1"/>
</dbReference>
<name>A0A5P8M9K0_9LACO</name>
<dbReference type="GO" id="GO:0016787">
    <property type="term" value="F:hydrolase activity"/>
    <property type="evidence" value="ECO:0007669"/>
    <property type="project" value="UniProtKB-KW"/>
</dbReference>
<dbReference type="EMBL" id="CP045143">
    <property type="protein sequence ID" value="QFR25188.1"/>
    <property type="molecule type" value="Genomic_DNA"/>
</dbReference>
<protein>
    <submittedName>
        <fullName evidence="5">DNA primase</fullName>
    </submittedName>
</protein>
<dbReference type="KEGG" id="lhb:D1010_06590"/>
<evidence type="ECO:0000313" key="6">
    <source>
        <dbReference type="Proteomes" id="UP000326779"/>
    </source>
</evidence>
<dbReference type="InterPro" id="IPR014818">
    <property type="entry name" value="Phage/plasmid_primase_P4_C"/>
</dbReference>
<sequence>MLWTDFVQRLKQPTVTPEMMAQWAKMSREDQETIKDVGGFVGGWLKEGRRKVGHVQNRSLITLDADFPKHNLWDDVTMLWDFSVAAYSTHKYRPDNPRMRIIIPLSRPVTAEEYPAVARKVADELGMNNFDDSTYEPERLMFWPSHSKDAEYFCKTQGGHLLDPDEVLASYDNDWRDSSFWPTSDREAEVHQREAKQAGDPLTKPGAIGAFNRVYPIKEAIEKFLPDVYAPTAHPDRYTYIPGSTVGGLVLYDDVFAYSHHGTDPTGGELTNAFDLVRLHKFNDLDAKAKTGTAVNKLPSYKAMMDFALKDKAVKAEWKQDVIGTAADDFDTWDNQEDGAEADTAKDLPEWLTVTDKGNSVVNTYNLALNVIARHPLFWNELEFVRYDPDTGIWRADAEGYTSQVLTQQYLRKLTKINPIRETTKAIQSVLKTVDDFPEANSDKIVLENGVYDWRKDQFTDKFDPKVFARVNYPVTYDAKAKCPTFDGYLKWLVGEENVQFVWEWLGYLFYQGYPYQKMLFIYGGGGTGKSTLINIMRQVVGKVASAAVTLEAIQNERFAKIGLYQKTANFDSDAKPEYLEDGATLKTLTGEDATYADVKFGPAIVFRNHAKLTFSMNELPPMRDFSGGLKRRAMILKIDRPVTSDIKTKYPLTKINQEMAGIFNEAMNGLRRLFKNNGFTESTAMQQELANWIKSNDQVGRFVTDMVVRKDGSMVSGEDLYNAYTDYSAENGERTVGKYKFFKRLEDLGYTRKKIQVDGSRGWQWLDITVAITDFG</sequence>
<dbReference type="GO" id="GO:0004386">
    <property type="term" value="F:helicase activity"/>
    <property type="evidence" value="ECO:0007669"/>
    <property type="project" value="UniProtKB-KW"/>
</dbReference>
<dbReference type="InterPro" id="IPR045455">
    <property type="entry name" value="NrS-1_pol-like_helicase"/>
</dbReference>
<dbReference type="PROSITE" id="PS51206">
    <property type="entry name" value="SF3_HELICASE_1"/>
    <property type="match status" value="1"/>
</dbReference>
<dbReference type="AlphaFoldDB" id="A0A5P8M9K0"/>
<dbReference type="Gene3D" id="3.40.50.300">
    <property type="entry name" value="P-loop containing nucleotide triphosphate hydrolases"/>
    <property type="match status" value="1"/>
</dbReference>
<evidence type="ECO:0000256" key="1">
    <source>
        <dbReference type="ARBA" id="ARBA00022741"/>
    </source>
</evidence>
<gene>
    <name evidence="5" type="ORF">D1010_06590</name>
</gene>
<evidence type="ECO:0000256" key="3">
    <source>
        <dbReference type="ARBA" id="ARBA00022840"/>
    </source>
</evidence>
<organism evidence="5 6">
    <name type="scientific">Schleiferilactobacillus harbinensis</name>
    <dbReference type="NCBI Taxonomy" id="304207"/>
    <lineage>
        <taxon>Bacteria</taxon>
        <taxon>Bacillati</taxon>
        <taxon>Bacillota</taxon>
        <taxon>Bacilli</taxon>
        <taxon>Lactobacillales</taxon>
        <taxon>Lactobacillaceae</taxon>
        <taxon>Schleiferilactobacillus</taxon>
    </lineage>
</organism>
<dbReference type="SUPFAM" id="SSF52540">
    <property type="entry name" value="P-loop containing nucleoside triphosphate hydrolases"/>
    <property type="match status" value="1"/>
</dbReference>
<feature type="domain" description="SF3 helicase" evidence="4">
    <location>
        <begin position="497"/>
        <end position="652"/>
    </location>
</feature>
<evidence type="ECO:0000256" key="2">
    <source>
        <dbReference type="ARBA" id="ARBA00022801"/>
    </source>
</evidence>
<keyword evidence="3" id="KW-0067">ATP-binding</keyword>
<dbReference type="Pfam" id="PF19263">
    <property type="entry name" value="DUF5906"/>
    <property type="match status" value="1"/>
</dbReference>
<evidence type="ECO:0000259" key="4">
    <source>
        <dbReference type="PROSITE" id="PS51206"/>
    </source>
</evidence>
<keyword evidence="1" id="KW-0547">Nucleotide-binding</keyword>
<proteinExistence type="predicted"/>
<dbReference type="GO" id="GO:0005524">
    <property type="term" value="F:ATP binding"/>
    <property type="evidence" value="ECO:0007669"/>
    <property type="project" value="UniProtKB-KW"/>
</dbReference>
<dbReference type="SMART" id="SM00885">
    <property type="entry name" value="D5_N"/>
    <property type="match status" value="1"/>
</dbReference>